<sequence length="464" mass="54099">MKQRSLLAISMGAAGHLVFSTAILLSEAFDRIVGCQMVLWGVLIGFYTWMYAFCIRAFRLRFLFELNQMSVQHARYDIQDKSKYNRYLSKQRNKGFILTIPYAIYAFTICIIFIVTIPSEMMSLARDDCYLQWGIALLISYFALFIGILAPFLLWYLRNCPDAHGIRTEIWINAVIAIPFFVLLVVWYGFEQTSKPLRIYPYKLIGPGNWAVCFTAISHIASVVIPLFEFYFADSNCVTKARKLYNRRRLSVQQSLVESNLDFAYEPVFIPELSVRSLEYALTQPSILDQLQDLAIRDFSSENILFYENYLQLFRKCKHNFTDDHSIQHWLKRLSSSTAPNENLEANEFLKTPIPIKLYPDFSLFYETFIREDASNQVNISHRARHMIDKTFTHLYRHHPELNPTASIIIRTTQDNDDLDCSGNLTELSLSIFEAARNEVLWNIFNSVYPEFVDMYRIQNKSAL</sequence>
<dbReference type="InterPro" id="IPR044926">
    <property type="entry name" value="RGS_subdomain_2"/>
</dbReference>
<dbReference type="STRING" id="101091.A0A1C7N405"/>
<feature type="transmembrane region" description="Helical" evidence="1">
    <location>
        <begin position="170"/>
        <end position="190"/>
    </location>
</feature>
<dbReference type="Proteomes" id="UP000093000">
    <property type="component" value="Unassembled WGS sequence"/>
</dbReference>
<dbReference type="InParanoid" id="A0A1C7N405"/>
<keyword evidence="1" id="KW-1133">Transmembrane helix</keyword>
<keyword evidence="3" id="KW-1185">Reference proteome</keyword>
<keyword evidence="1" id="KW-0812">Transmembrane</keyword>
<reference evidence="2 3" key="1">
    <citation type="submission" date="2016-03" db="EMBL/GenBank/DDBJ databases">
        <title>Choanephora cucurbitarum.</title>
        <authorList>
            <person name="Min B."/>
            <person name="Park H."/>
            <person name="Park J.-H."/>
            <person name="Shin H.-D."/>
            <person name="Choi I.-G."/>
        </authorList>
    </citation>
    <scope>NUCLEOTIDE SEQUENCE [LARGE SCALE GENOMIC DNA]</scope>
    <source>
        <strain evidence="2 3">KUS-F28377</strain>
    </source>
</reference>
<organism evidence="2 3">
    <name type="scientific">Choanephora cucurbitarum</name>
    <dbReference type="NCBI Taxonomy" id="101091"/>
    <lineage>
        <taxon>Eukaryota</taxon>
        <taxon>Fungi</taxon>
        <taxon>Fungi incertae sedis</taxon>
        <taxon>Mucoromycota</taxon>
        <taxon>Mucoromycotina</taxon>
        <taxon>Mucoromycetes</taxon>
        <taxon>Mucorales</taxon>
        <taxon>Mucorineae</taxon>
        <taxon>Choanephoraceae</taxon>
        <taxon>Choanephoroideae</taxon>
        <taxon>Choanephora</taxon>
    </lineage>
</organism>
<keyword evidence="1" id="KW-0472">Membrane</keyword>
<name>A0A1C7N405_9FUNG</name>
<dbReference type="EMBL" id="LUGH01000594">
    <property type="protein sequence ID" value="OBZ83852.1"/>
    <property type="molecule type" value="Genomic_DNA"/>
</dbReference>
<dbReference type="AlphaFoldDB" id="A0A1C7N405"/>
<feature type="transmembrane region" description="Helical" evidence="1">
    <location>
        <begin position="130"/>
        <end position="158"/>
    </location>
</feature>
<evidence type="ECO:0000313" key="3">
    <source>
        <dbReference type="Proteomes" id="UP000093000"/>
    </source>
</evidence>
<feature type="transmembrane region" description="Helical" evidence="1">
    <location>
        <begin position="210"/>
        <end position="233"/>
    </location>
</feature>
<feature type="transmembrane region" description="Helical" evidence="1">
    <location>
        <begin position="96"/>
        <end position="118"/>
    </location>
</feature>
<feature type="transmembrane region" description="Helical" evidence="1">
    <location>
        <begin position="38"/>
        <end position="58"/>
    </location>
</feature>
<dbReference type="OrthoDB" id="196547at2759"/>
<gene>
    <name evidence="2" type="ORF">A0J61_08098</name>
</gene>
<dbReference type="SUPFAM" id="SSF48097">
    <property type="entry name" value="Regulator of G-protein signaling, RGS"/>
    <property type="match status" value="1"/>
</dbReference>
<evidence type="ECO:0008006" key="4">
    <source>
        <dbReference type="Google" id="ProtNLM"/>
    </source>
</evidence>
<dbReference type="InterPro" id="IPR036305">
    <property type="entry name" value="RGS_sf"/>
</dbReference>
<evidence type="ECO:0000313" key="2">
    <source>
        <dbReference type="EMBL" id="OBZ83852.1"/>
    </source>
</evidence>
<accession>A0A1C7N405</accession>
<protein>
    <recommendedName>
        <fullName evidence="4">RGS domain-containing protein</fullName>
    </recommendedName>
</protein>
<comment type="caution">
    <text evidence="2">The sequence shown here is derived from an EMBL/GenBank/DDBJ whole genome shotgun (WGS) entry which is preliminary data.</text>
</comment>
<dbReference type="Gene3D" id="1.10.167.10">
    <property type="entry name" value="Regulator of G-protein Signalling 4, domain 2"/>
    <property type="match status" value="1"/>
</dbReference>
<proteinExistence type="predicted"/>
<evidence type="ECO:0000256" key="1">
    <source>
        <dbReference type="SAM" id="Phobius"/>
    </source>
</evidence>